<evidence type="ECO:0000256" key="2">
    <source>
        <dbReference type="ARBA" id="ARBA00022723"/>
    </source>
</evidence>
<evidence type="ECO:0000256" key="3">
    <source>
        <dbReference type="ARBA" id="ARBA00022977"/>
    </source>
</evidence>
<dbReference type="GO" id="GO:0046872">
    <property type="term" value="F:metal ion binding"/>
    <property type="evidence" value="ECO:0007669"/>
    <property type="project" value="UniProtKB-KW"/>
</dbReference>
<dbReference type="Gene3D" id="3.50.50.60">
    <property type="entry name" value="FAD/NAD(P)-binding domain"/>
    <property type="match status" value="1"/>
</dbReference>
<evidence type="ECO:0000256" key="4">
    <source>
        <dbReference type="ARBA" id="ARBA00023004"/>
    </source>
</evidence>
<keyword evidence="3" id="KW-0784">Thiamine biosynthesis</keyword>
<dbReference type="AlphaFoldDB" id="A0A0W8F975"/>
<name>A0A0W8F975_9ZZZZ</name>
<dbReference type="InterPro" id="IPR022828">
    <property type="entry name" value="Thi4_prok"/>
</dbReference>
<organism evidence="6">
    <name type="scientific">hydrocarbon metagenome</name>
    <dbReference type="NCBI Taxonomy" id="938273"/>
    <lineage>
        <taxon>unclassified sequences</taxon>
        <taxon>metagenomes</taxon>
        <taxon>ecological metagenomes</taxon>
    </lineage>
</organism>
<dbReference type="NCBIfam" id="TIGR00292">
    <property type="entry name" value="sulfide-dependent adenosine diphosphate thiazole synthase"/>
    <property type="match status" value="1"/>
</dbReference>
<proteinExistence type="inferred from homology"/>
<reference evidence="6" key="1">
    <citation type="journal article" date="2015" name="Proc. Natl. Acad. Sci. U.S.A.">
        <title>Networks of energetic and metabolic interactions define dynamics in microbial communities.</title>
        <authorList>
            <person name="Embree M."/>
            <person name="Liu J.K."/>
            <person name="Al-Bassam M.M."/>
            <person name="Zengler K."/>
        </authorList>
    </citation>
    <scope>NUCLEOTIDE SEQUENCE</scope>
</reference>
<dbReference type="InterPro" id="IPR036188">
    <property type="entry name" value="FAD/NAD-bd_sf"/>
</dbReference>
<dbReference type="PANTHER" id="PTHR43422">
    <property type="entry name" value="THIAMINE THIAZOLE SYNTHASE"/>
    <property type="match status" value="1"/>
</dbReference>
<dbReference type="GO" id="GO:0016740">
    <property type="term" value="F:transferase activity"/>
    <property type="evidence" value="ECO:0007669"/>
    <property type="project" value="UniProtKB-KW"/>
</dbReference>
<dbReference type="InterPro" id="IPR002922">
    <property type="entry name" value="Thi4_fam"/>
</dbReference>
<keyword evidence="2" id="KW-0479">Metal-binding</keyword>
<dbReference type="HAMAP" id="MF_00304">
    <property type="entry name" value="Thi4"/>
    <property type="match status" value="1"/>
</dbReference>
<dbReference type="Pfam" id="PF01946">
    <property type="entry name" value="Thi4"/>
    <property type="match status" value="1"/>
</dbReference>
<dbReference type="EMBL" id="LNQE01001441">
    <property type="protein sequence ID" value="KUG17444.1"/>
    <property type="molecule type" value="Genomic_DNA"/>
</dbReference>
<dbReference type="PANTHER" id="PTHR43422:SF3">
    <property type="entry name" value="THIAMINE THIAZOLE SYNTHASE"/>
    <property type="match status" value="1"/>
</dbReference>
<gene>
    <name evidence="6" type="ORF">ASZ90_012864</name>
</gene>
<sequence length="259" mass="27704">MSLDEVMVTKAIVEGYLESFLENTEVEAALVGAGPANLVAAKRLAEANIKTVLFEKRLSVGGGLWGGGMMFPRIVVQQAAIRILEEYGIRYHEHCKGYYVANSIETVAKLTARAIDAGAQIVNLVTVEDVMIREQDRVVGLVINWTAAEMAQIHVDPLCIRARYVIDGTGHEASVCRVVARKIPGAIIGIDGVKGEKPMWAEVGERTVVEMTQEVYPGLVVAGMAAAAVCGGPRMGPIFGGMLQSGEKAAGIVIENLNK</sequence>
<protein>
    <submittedName>
        <fullName evidence="6">Thiazole biosynthetic enzyme thi4 / ribose 1,5-bisphosphate</fullName>
    </submittedName>
</protein>
<keyword evidence="4" id="KW-0408">Iron</keyword>
<comment type="caution">
    <text evidence="6">The sequence shown here is derived from an EMBL/GenBank/DDBJ whole genome shotgun (WGS) entry which is preliminary data.</text>
</comment>
<dbReference type="GO" id="GO:0009228">
    <property type="term" value="P:thiamine biosynthetic process"/>
    <property type="evidence" value="ECO:0007669"/>
    <property type="project" value="UniProtKB-KW"/>
</dbReference>
<accession>A0A0W8F975</accession>
<keyword evidence="1" id="KW-0808">Transferase</keyword>
<evidence type="ECO:0000256" key="1">
    <source>
        <dbReference type="ARBA" id="ARBA00022679"/>
    </source>
</evidence>
<evidence type="ECO:0000313" key="6">
    <source>
        <dbReference type="EMBL" id="KUG17444.1"/>
    </source>
</evidence>
<keyword evidence="5" id="KW-0520">NAD</keyword>
<dbReference type="SUPFAM" id="SSF51905">
    <property type="entry name" value="FAD/NAD(P)-binding domain"/>
    <property type="match status" value="1"/>
</dbReference>
<evidence type="ECO:0000256" key="5">
    <source>
        <dbReference type="ARBA" id="ARBA00023027"/>
    </source>
</evidence>